<dbReference type="PANTHER" id="PTHR42997">
    <property type="entry name" value="HIT FAMILY HYDROLASE"/>
    <property type="match status" value="1"/>
</dbReference>
<dbReference type="InterPro" id="IPR052908">
    <property type="entry name" value="AP-4-A_phosphorylase"/>
</dbReference>
<evidence type="ECO:0000313" key="3">
    <source>
        <dbReference type="EMBL" id="KKS47236.1"/>
    </source>
</evidence>
<dbReference type="Proteomes" id="UP000034036">
    <property type="component" value="Unassembled WGS sequence"/>
</dbReference>
<feature type="domain" description="HIT" evidence="2">
    <location>
        <begin position="6"/>
        <end position="114"/>
    </location>
</feature>
<sequence>MIKDNTMCSFCDKASFAHQITFENKHFFVLVARSYLTPGHVMIVPKKHRTDLSAITKDNEKLFFKTLNNTISKLRTAFGADGFNILSNIGRPAGQTVPHFHIHVIPRSTKEKYNPLKLIFDHNLRHSAKPSRSDVIRIVKKIKRVKA</sequence>
<dbReference type="Pfam" id="PF01230">
    <property type="entry name" value="HIT"/>
    <property type="match status" value="1"/>
</dbReference>
<dbReference type="GO" id="GO:0003824">
    <property type="term" value="F:catalytic activity"/>
    <property type="evidence" value="ECO:0007669"/>
    <property type="project" value="InterPro"/>
</dbReference>
<comment type="caution">
    <text evidence="3">The sequence shown here is derived from an EMBL/GenBank/DDBJ whole genome shotgun (WGS) entry which is preliminary data.</text>
</comment>
<gene>
    <name evidence="3" type="ORF">UV11_C0018G0007</name>
</gene>
<dbReference type="PANTHER" id="PTHR42997:SF1">
    <property type="entry name" value="AP-4-A PHOSPHORYLASE"/>
    <property type="match status" value="1"/>
</dbReference>
<protein>
    <submittedName>
        <fullName evidence="3">Histidine triad (HIT) protein</fullName>
    </submittedName>
</protein>
<dbReference type="PROSITE" id="PS00892">
    <property type="entry name" value="HIT_1"/>
    <property type="match status" value="1"/>
</dbReference>
<reference evidence="3" key="1">
    <citation type="journal article" date="2015" name="Nature">
        <title>rRNA introns, odd ribosomes, and small enigmatic genomes across a large radiation of phyla.</title>
        <authorList>
            <person name="Brown C.T."/>
            <person name="Hug L.A."/>
            <person name="Thomas B.C."/>
            <person name="Sharon I."/>
            <person name="Castelle C.J."/>
            <person name="Singh A."/>
            <person name="Wilkins M.J."/>
            <person name="Williams K.H."/>
            <person name="Banfield J.F."/>
        </authorList>
    </citation>
    <scope>NUCLEOTIDE SEQUENCE [LARGE SCALE GENOMIC DNA]</scope>
</reference>
<dbReference type="PATRIC" id="fig|1618659.3.peg.666"/>
<organism evidence="3 4">
    <name type="scientific">Candidatus Giovannonibacteria bacterium GW2011_GWF2_42_19</name>
    <dbReference type="NCBI Taxonomy" id="1618659"/>
    <lineage>
        <taxon>Bacteria</taxon>
        <taxon>Candidatus Giovannoniibacteriota</taxon>
    </lineage>
</organism>
<dbReference type="EMBL" id="LCDF01000018">
    <property type="protein sequence ID" value="KKS47236.1"/>
    <property type="molecule type" value="Genomic_DNA"/>
</dbReference>
<dbReference type="AlphaFoldDB" id="A0A0G1BLT8"/>
<dbReference type="SUPFAM" id="SSF54197">
    <property type="entry name" value="HIT-like"/>
    <property type="match status" value="1"/>
</dbReference>
<name>A0A0G1BLT8_9BACT</name>
<evidence type="ECO:0000313" key="4">
    <source>
        <dbReference type="Proteomes" id="UP000034036"/>
    </source>
</evidence>
<evidence type="ECO:0000259" key="2">
    <source>
        <dbReference type="PROSITE" id="PS51084"/>
    </source>
</evidence>
<dbReference type="InterPro" id="IPR036265">
    <property type="entry name" value="HIT-like_sf"/>
</dbReference>
<dbReference type="InterPro" id="IPR019808">
    <property type="entry name" value="Histidine_triad_CS"/>
</dbReference>
<dbReference type="STRING" id="1618659.UV11_C0018G0007"/>
<dbReference type="InterPro" id="IPR011146">
    <property type="entry name" value="HIT-like"/>
</dbReference>
<proteinExistence type="predicted"/>
<feature type="short sequence motif" description="Histidine triad motif" evidence="1">
    <location>
        <begin position="99"/>
        <end position="103"/>
    </location>
</feature>
<evidence type="ECO:0000256" key="1">
    <source>
        <dbReference type="PROSITE-ProRule" id="PRU00464"/>
    </source>
</evidence>
<accession>A0A0G1BLT8</accession>
<dbReference type="Gene3D" id="3.30.428.10">
    <property type="entry name" value="HIT-like"/>
    <property type="match status" value="1"/>
</dbReference>
<dbReference type="PROSITE" id="PS51084">
    <property type="entry name" value="HIT_2"/>
    <property type="match status" value="1"/>
</dbReference>